<gene>
    <name evidence="1" type="primary">68</name>
    <name evidence="1" type="ORF">SEA_CEN1621_68</name>
</gene>
<dbReference type="Proteomes" id="UP001058660">
    <property type="component" value="Segment"/>
</dbReference>
<organism evidence="1 2">
    <name type="scientific">Microbacterium phage Cen1621</name>
    <dbReference type="NCBI Taxonomy" id="2965191"/>
    <lineage>
        <taxon>Viruses</taxon>
        <taxon>Duplodnaviria</taxon>
        <taxon>Heunggongvirae</taxon>
        <taxon>Uroviricota</taxon>
        <taxon>Caudoviricetes</taxon>
        <taxon>Casidaviridae</taxon>
        <taxon>Cenunavirus</taxon>
        <taxon>Cenunavirus Cen1621</taxon>
    </lineage>
</organism>
<evidence type="ECO:0000313" key="2">
    <source>
        <dbReference type="Proteomes" id="UP001058660"/>
    </source>
</evidence>
<dbReference type="EMBL" id="ON970568">
    <property type="protein sequence ID" value="UVK59083.1"/>
    <property type="molecule type" value="Genomic_DNA"/>
</dbReference>
<proteinExistence type="predicted"/>
<protein>
    <submittedName>
        <fullName evidence="1">Uncharacterized protein</fullName>
    </submittedName>
</protein>
<sequence>MLSEADIAHARVTPPPERLDAATIRALVAVRPEERLEERIGAAMYLDGLAAQEAARLPSSVRAGRLMAFAEETDKMLAEAAELDAP</sequence>
<accession>A0A9E7QAF8</accession>
<reference evidence="1" key="1">
    <citation type="submission" date="2022-07" db="EMBL/GenBank/DDBJ databases">
        <authorList>
            <person name="Torres-Arroyo K.M."/>
            <person name="Cardona-Perez A.V."/>
            <person name="Cruz-Vazquez C.O."/>
            <person name="Davila-Rivera B.E."/>
            <person name="Flores-Rivera E.M."/>
            <person name="Morales-Rodriguez J."/>
            <person name="Ramirez-Renta G.M."/>
            <person name="Ramos-Rodriguez C.M."/>
            <person name="Rodriguez-Rivera J.M."/>
            <person name="Toledo-Marrero N."/>
            <person name="Velazquez-Nunez L.D."/>
            <person name="Velez-Alicea A.S."/>
            <person name="Vazquez E."/>
            <person name="Balish M.F."/>
            <person name="Garlena R.A."/>
            <person name="Russell D.A."/>
            <person name="Jacobs-Sera D."/>
            <person name="Hatfull G.F."/>
        </authorList>
    </citation>
    <scope>NUCLEOTIDE SEQUENCE</scope>
</reference>
<keyword evidence="2" id="KW-1185">Reference proteome</keyword>
<evidence type="ECO:0000313" key="1">
    <source>
        <dbReference type="EMBL" id="UVK59083.1"/>
    </source>
</evidence>
<name>A0A9E7QAF8_9CAUD</name>